<evidence type="ECO:0000313" key="9">
    <source>
        <dbReference type="Proteomes" id="UP000246569"/>
    </source>
</evidence>
<comment type="catalytic activity">
    <reaction evidence="6">
        <text>DNA(n) + a 2'-deoxyribonucleoside 5'-triphosphate = DNA(n+1) + diphosphate</text>
        <dbReference type="Rhea" id="RHEA:22508"/>
        <dbReference type="Rhea" id="RHEA-COMP:17339"/>
        <dbReference type="Rhea" id="RHEA-COMP:17340"/>
        <dbReference type="ChEBI" id="CHEBI:33019"/>
        <dbReference type="ChEBI" id="CHEBI:61560"/>
        <dbReference type="ChEBI" id="CHEBI:173112"/>
        <dbReference type="EC" id="2.7.7.7"/>
    </reaction>
</comment>
<comment type="caution">
    <text evidence="8">The sequence shown here is derived from an EMBL/GenBank/DDBJ whole genome shotgun (WGS) entry which is preliminary data.</text>
</comment>
<keyword evidence="9" id="KW-1185">Reference proteome</keyword>
<dbReference type="NCBIfam" id="TIGR00573">
    <property type="entry name" value="dnaq"/>
    <property type="match status" value="1"/>
</dbReference>
<gene>
    <name evidence="8" type="ORF">C7443_101451</name>
</gene>
<comment type="function">
    <text evidence="4">DNA polymerase III is a complex, multichain enzyme responsible for most of the replicative synthesis in bacteria. The epsilon subunit contain the editing function and is a proofreading 3'-5' exonuclease.</text>
</comment>
<dbReference type="InterPro" id="IPR012337">
    <property type="entry name" value="RNaseH-like_sf"/>
</dbReference>
<sequence>MSRSNLTPAAEACGAFVVIDFETTGMSPQQGARITEVGAVRIVNGRLTEHFQSLVRTGAWVPPFIEQLTGISNAMLRGAPPAAEVLPALARFIGSTPLVAHNASFDRRFLDAELAREGLQRTQPMLCSMRVSRRVFPQAPAHKLATLVHWAGLPSDGVCHRALADAQMTAHLWLHIAVTLRARYGFGELPLRLFANLQNCPAAQADGWLRRMAAGLH</sequence>
<keyword evidence="2" id="KW-0540">Nuclease</keyword>
<dbReference type="Proteomes" id="UP000246569">
    <property type="component" value="Unassembled WGS sequence"/>
</dbReference>
<evidence type="ECO:0000256" key="1">
    <source>
        <dbReference type="ARBA" id="ARBA00012417"/>
    </source>
</evidence>
<comment type="subunit">
    <text evidence="5">DNA polymerase III contains a core (composed of alpha, epsilon and theta chains) that associates with a tau subunit. This core dimerizes to form the POLIII' complex. PolIII' associates with the gamma complex (composed of gamma, delta, delta', psi and chi chains) and with the beta chain to form the complete DNA polymerase III complex.</text>
</comment>
<dbReference type="EMBL" id="QGTJ01000001">
    <property type="protein sequence ID" value="PWV65965.1"/>
    <property type="molecule type" value="Genomic_DNA"/>
</dbReference>
<feature type="domain" description="Exonuclease" evidence="7">
    <location>
        <begin position="15"/>
        <end position="182"/>
    </location>
</feature>
<evidence type="ECO:0000256" key="2">
    <source>
        <dbReference type="ARBA" id="ARBA00022722"/>
    </source>
</evidence>
<dbReference type="FunFam" id="3.30.420.10:FF:000045">
    <property type="entry name" value="3'-5' exonuclease DinG"/>
    <property type="match status" value="1"/>
</dbReference>
<evidence type="ECO:0000256" key="5">
    <source>
        <dbReference type="ARBA" id="ARBA00026073"/>
    </source>
</evidence>
<dbReference type="SMART" id="SM00479">
    <property type="entry name" value="EXOIII"/>
    <property type="match status" value="1"/>
</dbReference>
<dbReference type="RefSeq" id="WP_281279370.1">
    <property type="nucleotide sequence ID" value="NZ_QGTJ01000001.1"/>
</dbReference>
<evidence type="ECO:0000313" key="8">
    <source>
        <dbReference type="EMBL" id="PWV65965.1"/>
    </source>
</evidence>
<dbReference type="InterPro" id="IPR006054">
    <property type="entry name" value="DnaQ"/>
</dbReference>
<dbReference type="PANTHER" id="PTHR30231:SF37">
    <property type="entry name" value="EXODEOXYRIBONUCLEASE 10"/>
    <property type="match status" value="1"/>
</dbReference>
<name>A0A317N0E9_9GAMM</name>
<evidence type="ECO:0000256" key="6">
    <source>
        <dbReference type="ARBA" id="ARBA00049244"/>
    </source>
</evidence>
<evidence type="ECO:0000259" key="7">
    <source>
        <dbReference type="SMART" id="SM00479"/>
    </source>
</evidence>
<reference evidence="8 9" key="1">
    <citation type="submission" date="2018-05" db="EMBL/GenBank/DDBJ databases">
        <title>Genomic Encyclopedia of Type Strains, Phase IV (KMG-IV): sequencing the most valuable type-strain genomes for metagenomic binning, comparative biology and taxonomic classification.</title>
        <authorList>
            <person name="Goeker M."/>
        </authorList>
    </citation>
    <scope>NUCLEOTIDE SEQUENCE [LARGE SCALE GENOMIC DNA]</scope>
    <source>
        <strain evidence="8 9">DSM 23606</strain>
    </source>
</reference>
<dbReference type="EC" id="2.7.7.7" evidence="1"/>
<accession>A0A317N0E9</accession>
<keyword evidence="3" id="KW-0269">Exonuclease</keyword>
<evidence type="ECO:0000256" key="3">
    <source>
        <dbReference type="ARBA" id="ARBA00022839"/>
    </source>
</evidence>
<dbReference type="AlphaFoldDB" id="A0A317N0E9"/>
<dbReference type="Pfam" id="PF00929">
    <property type="entry name" value="RNase_T"/>
    <property type="match status" value="1"/>
</dbReference>
<protein>
    <recommendedName>
        <fullName evidence="1">DNA-directed DNA polymerase</fullName>
        <ecNumber evidence="1">2.7.7.7</ecNumber>
    </recommendedName>
</protein>
<dbReference type="GO" id="GO:0045004">
    <property type="term" value="P:DNA replication proofreading"/>
    <property type="evidence" value="ECO:0007669"/>
    <property type="project" value="TreeGrafter"/>
</dbReference>
<dbReference type="Gene3D" id="3.30.420.10">
    <property type="entry name" value="Ribonuclease H-like superfamily/Ribonuclease H"/>
    <property type="match status" value="1"/>
</dbReference>
<proteinExistence type="predicted"/>
<dbReference type="InterPro" id="IPR036397">
    <property type="entry name" value="RNaseH_sf"/>
</dbReference>
<evidence type="ECO:0000256" key="4">
    <source>
        <dbReference type="ARBA" id="ARBA00025483"/>
    </source>
</evidence>
<dbReference type="SUPFAM" id="SSF53098">
    <property type="entry name" value="Ribonuclease H-like"/>
    <property type="match status" value="1"/>
</dbReference>
<dbReference type="GO" id="GO:0008408">
    <property type="term" value="F:3'-5' exonuclease activity"/>
    <property type="evidence" value="ECO:0007669"/>
    <property type="project" value="TreeGrafter"/>
</dbReference>
<dbReference type="GO" id="GO:0005829">
    <property type="term" value="C:cytosol"/>
    <property type="evidence" value="ECO:0007669"/>
    <property type="project" value="TreeGrafter"/>
</dbReference>
<dbReference type="InterPro" id="IPR013520">
    <property type="entry name" value="Ribonucl_H"/>
</dbReference>
<keyword evidence="3" id="KW-0378">Hydrolase</keyword>
<organism evidence="8 9">
    <name type="scientific">Plasticicumulans acidivorans</name>
    <dbReference type="NCBI Taxonomy" id="886464"/>
    <lineage>
        <taxon>Bacteria</taxon>
        <taxon>Pseudomonadati</taxon>
        <taxon>Pseudomonadota</taxon>
        <taxon>Gammaproteobacteria</taxon>
        <taxon>Candidatus Competibacteraceae</taxon>
        <taxon>Plasticicumulans</taxon>
    </lineage>
</organism>
<dbReference type="CDD" id="cd06127">
    <property type="entry name" value="DEDDh"/>
    <property type="match status" value="1"/>
</dbReference>
<dbReference type="PANTHER" id="PTHR30231">
    <property type="entry name" value="DNA POLYMERASE III SUBUNIT EPSILON"/>
    <property type="match status" value="1"/>
</dbReference>
<dbReference type="GO" id="GO:0003887">
    <property type="term" value="F:DNA-directed DNA polymerase activity"/>
    <property type="evidence" value="ECO:0007669"/>
    <property type="project" value="UniProtKB-EC"/>
</dbReference>
<dbReference type="GO" id="GO:0003677">
    <property type="term" value="F:DNA binding"/>
    <property type="evidence" value="ECO:0007669"/>
    <property type="project" value="InterPro"/>
</dbReference>